<keyword evidence="1" id="KW-0472">Membrane</keyword>
<evidence type="ECO:0000313" key="2">
    <source>
        <dbReference type="EMBL" id="MFC6014698.1"/>
    </source>
</evidence>
<accession>A0ABW1K164</accession>
<comment type="caution">
    <text evidence="2">The sequence shown here is derived from an EMBL/GenBank/DDBJ whole genome shotgun (WGS) entry which is preliminary data.</text>
</comment>
<gene>
    <name evidence="2" type="ORF">ACFP2T_00605</name>
</gene>
<dbReference type="Proteomes" id="UP001596203">
    <property type="component" value="Unassembled WGS sequence"/>
</dbReference>
<keyword evidence="1" id="KW-1133">Transmembrane helix</keyword>
<protein>
    <recommendedName>
        <fullName evidence="4">Secreted protein</fullName>
    </recommendedName>
</protein>
<keyword evidence="3" id="KW-1185">Reference proteome</keyword>
<feature type="transmembrane region" description="Helical" evidence="1">
    <location>
        <begin position="6"/>
        <end position="26"/>
    </location>
</feature>
<dbReference type="RefSeq" id="WP_377416113.1">
    <property type="nucleotide sequence ID" value="NZ_JBHSPR010000001.1"/>
</dbReference>
<reference evidence="3" key="1">
    <citation type="journal article" date="2019" name="Int. J. Syst. Evol. Microbiol.">
        <title>The Global Catalogue of Microorganisms (GCM) 10K type strain sequencing project: providing services to taxonomists for standard genome sequencing and annotation.</title>
        <authorList>
            <consortium name="The Broad Institute Genomics Platform"/>
            <consortium name="The Broad Institute Genome Sequencing Center for Infectious Disease"/>
            <person name="Wu L."/>
            <person name="Ma J."/>
        </authorList>
    </citation>
    <scope>NUCLEOTIDE SEQUENCE [LARGE SCALE GENOMIC DNA]</scope>
    <source>
        <strain evidence="3">ZS-35-S2</strain>
    </source>
</reference>
<name>A0ABW1K164_9ACTN</name>
<proteinExistence type="predicted"/>
<dbReference type="EMBL" id="JBHSPR010000001">
    <property type="protein sequence ID" value="MFC6014698.1"/>
    <property type="molecule type" value="Genomic_DNA"/>
</dbReference>
<evidence type="ECO:0000313" key="3">
    <source>
        <dbReference type="Proteomes" id="UP001596203"/>
    </source>
</evidence>
<sequence length="74" mass="8151">MEGFLAFLVGVTALGGVLGGLMWLAARVRRRGIGDSVMGPFEEIWHPAGHRARIEIRVQEERAVPMPSPGDRLR</sequence>
<organism evidence="2 3">
    <name type="scientific">Plantactinospora solaniradicis</name>
    <dbReference type="NCBI Taxonomy" id="1723736"/>
    <lineage>
        <taxon>Bacteria</taxon>
        <taxon>Bacillati</taxon>
        <taxon>Actinomycetota</taxon>
        <taxon>Actinomycetes</taxon>
        <taxon>Micromonosporales</taxon>
        <taxon>Micromonosporaceae</taxon>
        <taxon>Plantactinospora</taxon>
    </lineage>
</organism>
<evidence type="ECO:0000256" key="1">
    <source>
        <dbReference type="SAM" id="Phobius"/>
    </source>
</evidence>
<keyword evidence="1" id="KW-0812">Transmembrane</keyword>
<evidence type="ECO:0008006" key="4">
    <source>
        <dbReference type="Google" id="ProtNLM"/>
    </source>
</evidence>